<dbReference type="SUPFAM" id="SSF88659">
    <property type="entry name" value="Sigma3 and sigma4 domains of RNA polymerase sigma factors"/>
    <property type="match status" value="1"/>
</dbReference>
<dbReference type="SUPFAM" id="SSF88946">
    <property type="entry name" value="Sigma2 domain of RNA polymerase sigma factors"/>
    <property type="match status" value="1"/>
</dbReference>
<dbReference type="InterPro" id="IPR007627">
    <property type="entry name" value="RNA_pol_sigma70_r2"/>
</dbReference>
<proteinExistence type="inferred from homology"/>
<feature type="domain" description="RNA polymerase sigma factor 70 region 4 type 2" evidence="6">
    <location>
        <begin position="97"/>
        <end position="147"/>
    </location>
</feature>
<evidence type="ECO:0000259" key="5">
    <source>
        <dbReference type="Pfam" id="PF04542"/>
    </source>
</evidence>
<organism evidence="7 8">
    <name type="scientific">Jannaschia helgolandensis</name>
    <dbReference type="NCBI Taxonomy" id="188906"/>
    <lineage>
        <taxon>Bacteria</taxon>
        <taxon>Pseudomonadati</taxon>
        <taxon>Pseudomonadota</taxon>
        <taxon>Alphaproteobacteria</taxon>
        <taxon>Rhodobacterales</taxon>
        <taxon>Roseobacteraceae</taxon>
        <taxon>Jannaschia</taxon>
    </lineage>
</organism>
<dbReference type="NCBIfam" id="TIGR02937">
    <property type="entry name" value="sigma70-ECF"/>
    <property type="match status" value="1"/>
</dbReference>
<dbReference type="EMBL" id="FNZQ01000001">
    <property type="protein sequence ID" value="SEK38533.1"/>
    <property type="molecule type" value="Genomic_DNA"/>
</dbReference>
<dbReference type="PANTHER" id="PTHR43133:SF25">
    <property type="entry name" value="RNA POLYMERASE SIGMA FACTOR RFAY-RELATED"/>
    <property type="match status" value="1"/>
</dbReference>
<dbReference type="GO" id="GO:0003677">
    <property type="term" value="F:DNA binding"/>
    <property type="evidence" value="ECO:0007669"/>
    <property type="project" value="InterPro"/>
</dbReference>
<dbReference type="InterPro" id="IPR013325">
    <property type="entry name" value="RNA_pol_sigma_r2"/>
</dbReference>
<evidence type="ECO:0000256" key="1">
    <source>
        <dbReference type="ARBA" id="ARBA00010641"/>
    </source>
</evidence>
<dbReference type="PANTHER" id="PTHR43133">
    <property type="entry name" value="RNA POLYMERASE ECF-TYPE SIGMA FACTO"/>
    <property type="match status" value="1"/>
</dbReference>
<keyword evidence="3" id="KW-0731">Sigma factor</keyword>
<dbReference type="InterPro" id="IPR039425">
    <property type="entry name" value="RNA_pol_sigma-70-like"/>
</dbReference>
<dbReference type="GO" id="GO:0006352">
    <property type="term" value="P:DNA-templated transcription initiation"/>
    <property type="evidence" value="ECO:0007669"/>
    <property type="project" value="InterPro"/>
</dbReference>
<dbReference type="InterPro" id="IPR036388">
    <property type="entry name" value="WH-like_DNA-bd_sf"/>
</dbReference>
<dbReference type="Gene3D" id="1.10.10.10">
    <property type="entry name" value="Winged helix-like DNA-binding domain superfamily/Winged helix DNA-binding domain"/>
    <property type="match status" value="1"/>
</dbReference>
<name>A0A1H7GK31_9RHOB</name>
<sequence>MTNALNVLLPELKAYAGSLCGDPAEAEDLVQDAIERSLRANSAPAEMSQLRPWMFRVIRNLHYDELRKRRVRREYFASEKRLSNGLVGVDVARDTLVRMAFERLPPAMREIVFLVDVMGLSYAEAATVIDVPHGTVMSRVSRARRALLARIEDPAETPRARTQKT</sequence>
<keyword evidence="8" id="KW-1185">Reference proteome</keyword>
<dbReference type="Gene3D" id="1.10.1740.10">
    <property type="match status" value="1"/>
</dbReference>
<evidence type="ECO:0000256" key="4">
    <source>
        <dbReference type="ARBA" id="ARBA00023163"/>
    </source>
</evidence>
<evidence type="ECO:0000313" key="7">
    <source>
        <dbReference type="EMBL" id="SEK38533.1"/>
    </source>
</evidence>
<evidence type="ECO:0000256" key="3">
    <source>
        <dbReference type="ARBA" id="ARBA00023082"/>
    </source>
</evidence>
<dbReference type="Pfam" id="PF04542">
    <property type="entry name" value="Sigma70_r2"/>
    <property type="match status" value="1"/>
</dbReference>
<dbReference type="CDD" id="cd06171">
    <property type="entry name" value="Sigma70_r4"/>
    <property type="match status" value="1"/>
</dbReference>
<dbReference type="STRING" id="188906.SAMN04488526_0441"/>
<gene>
    <name evidence="7" type="ORF">SAMN04488526_0441</name>
</gene>
<dbReference type="InterPro" id="IPR013249">
    <property type="entry name" value="RNA_pol_sigma70_r4_t2"/>
</dbReference>
<dbReference type="Proteomes" id="UP000199283">
    <property type="component" value="Unassembled WGS sequence"/>
</dbReference>
<evidence type="ECO:0000259" key="6">
    <source>
        <dbReference type="Pfam" id="PF08281"/>
    </source>
</evidence>
<evidence type="ECO:0000256" key="2">
    <source>
        <dbReference type="ARBA" id="ARBA00023015"/>
    </source>
</evidence>
<dbReference type="InterPro" id="IPR013324">
    <property type="entry name" value="RNA_pol_sigma_r3/r4-like"/>
</dbReference>
<reference evidence="7 8" key="1">
    <citation type="submission" date="2016-10" db="EMBL/GenBank/DDBJ databases">
        <authorList>
            <person name="de Groot N.N."/>
        </authorList>
    </citation>
    <scope>NUCLEOTIDE SEQUENCE [LARGE SCALE GENOMIC DNA]</scope>
    <source>
        <strain evidence="7 8">DSM 14858</strain>
    </source>
</reference>
<evidence type="ECO:0000313" key="8">
    <source>
        <dbReference type="Proteomes" id="UP000199283"/>
    </source>
</evidence>
<dbReference type="InterPro" id="IPR014284">
    <property type="entry name" value="RNA_pol_sigma-70_dom"/>
</dbReference>
<dbReference type="Pfam" id="PF08281">
    <property type="entry name" value="Sigma70_r4_2"/>
    <property type="match status" value="1"/>
</dbReference>
<keyword evidence="2" id="KW-0805">Transcription regulation</keyword>
<dbReference type="AlphaFoldDB" id="A0A1H7GK31"/>
<protein>
    <submittedName>
        <fullName evidence="7">RNA polymerase sigma-70 factor, ECF subfamily</fullName>
    </submittedName>
</protein>
<dbReference type="GO" id="GO:0016987">
    <property type="term" value="F:sigma factor activity"/>
    <property type="evidence" value="ECO:0007669"/>
    <property type="project" value="UniProtKB-KW"/>
</dbReference>
<accession>A0A1H7GK31</accession>
<keyword evidence="4" id="KW-0804">Transcription</keyword>
<comment type="similarity">
    <text evidence="1">Belongs to the sigma-70 factor family. ECF subfamily.</text>
</comment>
<dbReference type="RefSeq" id="WP_424337510.1">
    <property type="nucleotide sequence ID" value="NZ_JBARZP010000011.1"/>
</dbReference>
<feature type="domain" description="RNA polymerase sigma-70 region 2" evidence="5">
    <location>
        <begin position="8"/>
        <end position="70"/>
    </location>
</feature>